<dbReference type="PROSITE" id="PS50850">
    <property type="entry name" value="MFS"/>
    <property type="match status" value="1"/>
</dbReference>
<proteinExistence type="predicted"/>
<dbReference type="FunFam" id="1.20.1720.10:FF:000024">
    <property type="entry name" value="MFS multidrug transporter, putative"/>
    <property type="match status" value="1"/>
</dbReference>
<keyword evidence="3 6" id="KW-1133">Transmembrane helix</keyword>
<feature type="transmembrane region" description="Helical" evidence="6">
    <location>
        <begin position="244"/>
        <end position="264"/>
    </location>
</feature>
<protein>
    <recommendedName>
        <fullName evidence="7">Major facilitator superfamily (MFS) profile domain-containing protein</fullName>
    </recommendedName>
</protein>
<organism evidence="8 9">
    <name type="scientific">Curvularia clavata</name>
    <dbReference type="NCBI Taxonomy" id="95742"/>
    <lineage>
        <taxon>Eukaryota</taxon>
        <taxon>Fungi</taxon>
        <taxon>Dikarya</taxon>
        <taxon>Ascomycota</taxon>
        <taxon>Pezizomycotina</taxon>
        <taxon>Dothideomycetes</taxon>
        <taxon>Pleosporomycetidae</taxon>
        <taxon>Pleosporales</taxon>
        <taxon>Pleosporineae</taxon>
        <taxon>Pleosporaceae</taxon>
        <taxon>Curvularia</taxon>
    </lineage>
</organism>
<evidence type="ECO:0000256" key="1">
    <source>
        <dbReference type="ARBA" id="ARBA00004141"/>
    </source>
</evidence>
<dbReference type="OrthoDB" id="419537at2759"/>
<feature type="transmembrane region" description="Helical" evidence="6">
    <location>
        <begin position="285"/>
        <end position="308"/>
    </location>
</feature>
<evidence type="ECO:0000313" key="8">
    <source>
        <dbReference type="EMBL" id="USP75929.1"/>
    </source>
</evidence>
<dbReference type="Proteomes" id="UP001056012">
    <property type="component" value="Chromosome 2"/>
</dbReference>
<evidence type="ECO:0000256" key="6">
    <source>
        <dbReference type="SAM" id="Phobius"/>
    </source>
</evidence>
<dbReference type="VEuPathDB" id="FungiDB:yc1106_03203"/>
<feature type="region of interest" description="Disordered" evidence="5">
    <location>
        <begin position="42"/>
        <end position="69"/>
    </location>
</feature>
<dbReference type="InterPro" id="IPR011701">
    <property type="entry name" value="MFS"/>
</dbReference>
<evidence type="ECO:0000259" key="7">
    <source>
        <dbReference type="PROSITE" id="PS50850"/>
    </source>
</evidence>
<feature type="transmembrane region" description="Helical" evidence="6">
    <location>
        <begin position="183"/>
        <end position="204"/>
    </location>
</feature>
<dbReference type="Pfam" id="PF07690">
    <property type="entry name" value="MFS_1"/>
    <property type="match status" value="1"/>
</dbReference>
<dbReference type="InterPro" id="IPR020846">
    <property type="entry name" value="MFS_dom"/>
</dbReference>
<evidence type="ECO:0000256" key="3">
    <source>
        <dbReference type="ARBA" id="ARBA00022989"/>
    </source>
</evidence>
<feature type="transmembrane region" description="Helical" evidence="6">
    <location>
        <begin position="361"/>
        <end position="383"/>
    </location>
</feature>
<comment type="subcellular location">
    <subcellularLocation>
        <location evidence="1">Membrane</location>
        <topology evidence="1">Multi-pass membrane protein</topology>
    </subcellularLocation>
</comment>
<dbReference type="Gene3D" id="1.20.1250.20">
    <property type="entry name" value="MFS general substrate transporter like domains"/>
    <property type="match status" value="1"/>
</dbReference>
<name>A0A9Q8Z4P6_CURCL</name>
<dbReference type="InterPro" id="IPR036259">
    <property type="entry name" value="MFS_trans_sf"/>
</dbReference>
<feature type="transmembrane region" description="Helical" evidence="6">
    <location>
        <begin position="395"/>
        <end position="417"/>
    </location>
</feature>
<feature type="transmembrane region" description="Helical" evidence="6">
    <location>
        <begin position="88"/>
        <end position="106"/>
    </location>
</feature>
<feature type="region of interest" description="Disordered" evidence="5">
    <location>
        <begin position="1"/>
        <end position="25"/>
    </location>
</feature>
<dbReference type="AlphaFoldDB" id="A0A9Q8Z4P6"/>
<dbReference type="PANTHER" id="PTHR23501">
    <property type="entry name" value="MAJOR FACILITATOR SUPERFAMILY"/>
    <property type="match status" value="1"/>
</dbReference>
<dbReference type="SUPFAM" id="SSF103473">
    <property type="entry name" value="MFS general substrate transporter"/>
    <property type="match status" value="1"/>
</dbReference>
<dbReference type="Gene3D" id="1.20.1720.10">
    <property type="entry name" value="Multidrug resistance protein D"/>
    <property type="match status" value="1"/>
</dbReference>
<accession>A0A9Q8Z4P6</accession>
<feature type="transmembrane region" description="Helical" evidence="6">
    <location>
        <begin position="495"/>
        <end position="516"/>
    </location>
</feature>
<feature type="transmembrane region" description="Helical" evidence="6">
    <location>
        <begin position="320"/>
        <end position="340"/>
    </location>
</feature>
<evidence type="ECO:0000313" key="9">
    <source>
        <dbReference type="Proteomes" id="UP001056012"/>
    </source>
</evidence>
<feature type="transmembrane region" description="Helical" evidence="6">
    <location>
        <begin position="424"/>
        <end position="444"/>
    </location>
</feature>
<dbReference type="PANTHER" id="PTHR23501:SF67">
    <property type="entry name" value="MFS MULTIDRUG EFFLUX TRANSPORTER (EUROFUNG)"/>
    <property type="match status" value="1"/>
</dbReference>
<feature type="transmembrane region" description="Helical" evidence="6">
    <location>
        <begin position="216"/>
        <end position="238"/>
    </location>
</feature>
<sequence length="589" mass="63170">MPSSPSERTPLLRSASQNRKNSPVLAGDEIVAAEVVRQGEGAAPQFPDLGVDENPHDQPAAHGHNSAQETEDLVKFEENGKLQGVGVWRFRCVFGGILLGYFIAMFDSTLMASSHPVITSYFHASNSASWLSTAFLLTSTSLQPLMGRFSDTFGRRPLYLAGLALLAATTAWCALAQSIGSFILARAFCGIGAAGVLSMGNIMTNDLVSIEVRGTYQAYINLFYGGGSACGAAFGGFLCDKLGWRMTFALQVPVILILLINAIFMTPSNLGPDLARRFGLGFRDAMDGFDIAGSILLTVSVAFLILGLNLGGNVYPWKHWIVITSLAIALATGVVLIRVESRAARAVMPLPMLFSKPRGNLVFNNFFAQIGMNTILFNAPLYFQAVELETASVSGFRLAGPSVALTVCGVSAGFIMTATGRMKWLIVVGSLSMLLGATCLSLMFHVPKWLATVFLVPSSIGQGLSFPATSLAVLATSTQEDQAVMSSTLVLWRSLGIVMGVSLSSLILQNALAAYLDRLVTGQDKVEYFKVPTIDTLSTVIEAYSRSLRLVFISAAVIFVIVNALVFSIELPHLKKKETSSEIGEEDER</sequence>
<dbReference type="EMBL" id="CP089275">
    <property type="protein sequence ID" value="USP75929.1"/>
    <property type="molecule type" value="Genomic_DNA"/>
</dbReference>
<feature type="domain" description="Major facilitator superfamily (MFS) profile" evidence="7">
    <location>
        <begin position="93"/>
        <end position="572"/>
    </location>
</feature>
<keyword evidence="9" id="KW-1185">Reference proteome</keyword>
<evidence type="ECO:0000256" key="2">
    <source>
        <dbReference type="ARBA" id="ARBA00022692"/>
    </source>
</evidence>
<dbReference type="GO" id="GO:0015174">
    <property type="term" value="F:basic amino acid transmembrane transporter activity"/>
    <property type="evidence" value="ECO:0007669"/>
    <property type="project" value="TreeGrafter"/>
</dbReference>
<feature type="transmembrane region" description="Helical" evidence="6">
    <location>
        <begin position="547"/>
        <end position="567"/>
    </location>
</feature>
<evidence type="ECO:0000256" key="4">
    <source>
        <dbReference type="ARBA" id="ARBA00023136"/>
    </source>
</evidence>
<dbReference type="GO" id="GO:0000329">
    <property type="term" value="C:fungal-type vacuole membrane"/>
    <property type="evidence" value="ECO:0007669"/>
    <property type="project" value="TreeGrafter"/>
</dbReference>
<feature type="transmembrane region" description="Helical" evidence="6">
    <location>
        <begin position="158"/>
        <end position="177"/>
    </location>
</feature>
<keyword evidence="4 6" id="KW-0472">Membrane</keyword>
<gene>
    <name evidence="8" type="ORF">yc1106_03203</name>
</gene>
<keyword evidence="2 6" id="KW-0812">Transmembrane</keyword>
<evidence type="ECO:0000256" key="5">
    <source>
        <dbReference type="SAM" id="MobiDB-lite"/>
    </source>
</evidence>
<reference evidence="8" key="1">
    <citation type="submission" date="2021-12" db="EMBL/GenBank/DDBJ databases">
        <title>Curvularia clavata genome.</title>
        <authorList>
            <person name="Cao Y."/>
        </authorList>
    </citation>
    <scope>NUCLEOTIDE SEQUENCE</scope>
    <source>
        <strain evidence="8">Yc1106</strain>
    </source>
</reference>